<dbReference type="Proteomes" id="UP000196158">
    <property type="component" value="Unassembled WGS sequence"/>
</dbReference>
<evidence type="ECO:0000313" key="3">
    <source>
        <dbReference type="Proteomes" id="UP000196158"/>
    </source>
</evidence>
<feature type="region of interest" description="Disordered" evidence="1">
    <location>
        <begin position="1"/>
        <end position="47"/>
    </location>
</feature>
<dbReference type="EMBL" id="FXLY01000003">
    <property type="protein sequence ID" value="SMN19313.1"/>
    <property type="molecule type" value="Genomic_DNA"/>
</dbReference>
<gene>
    <name evidence="2" type="ORF">KASA_0P05049G</name>
</gene>
<name>A0A1X7R0T5_9SACH</name>
<feature type="compositionally biased region" description="Polar residues" evidence="1">
    <location>
        <begin position="16"/>
        <end position="27"/>
    </location>
</feature>
<proteinExistence type="predicted"/>
<feature type="compositionally biased region" description="Basic residues" evidence="1">
    <location>
        <begin position="1"/>
        <end position="15"/>
    </location>
</feature>
<sequence>MTVRKNHTKSNKSKTPKPQQLPQQDEYTSMPADISKKDTATKTEAQQTSAIKPLHYQSATYDHLKKYDVLQAYADKYVPQMILTWLAMLATTTQSIINSVISTGFESNYVPHGFKTLFNKLISKTMALDGLLNYLVLDEGVGAFKKSWDKQNGVPGVWCLYFTLDYIANCFNVLLQRLVVIPLNLGSVSDSNKNTANNSKNNAGVSETLTNGVSVENGNMPHFDELSSTTKSLTQDLHAKVRNDYIQPTKEKANKLIVEPTQNVYKTVSETYETHLNKQNNNVPRALYSTGREIGNTTLQKFNGLVQSQSKEEVDQLKTN</sequence>
<reference evidence="2 3" key="1">
    <citation type="submission" date="2017-04" db="EMBL/GenBank/DDBJ databases">
        <authorList>
            <person name="Afonso C.L."/>
            <person name="Miller P.J."/>
            <person name="Scott M.A."/>
            <person name="Spackman E."/>
            <person name="Goraichik I."/>
            <person name="Dimitrov K.M."/>
            <person name="Suarez D.L."/>
            <person name="Swayne D.E."/>
        </authorList>
    </citation>
    <scope>NUCLEOTIDE SEQUENCE [LARGE SCALE GENOMIC DNA]</scope>
</reference>
<keyword evidence="3" id="KW-1185">Reference proteome</keyword>
<dbReference type="OrthoDB" id="4065633at2759"/>
<evidence type="ECO:0000256" key="1">
    <source>
        <dbReference type="SAM" id="MobiDB-lite"/>
    </source>
</evidence>
<dbReference type="Pfam" id="PF17316">
    <property type="entry name" value="Perilipin_2"/>
    <property type="match status" value="1"/>
</dbReference>
<dbReference type="STRING" id="1789683.A0A1X7R0T5"/>
<evidence type="ECO:0000313" key="2">
    <source>
        <dbReference type="EMBL" id="SMN19313.1"/>
    </source>
</evidence>
<protein>
    <submittedName>
        <fullName evidence="2">Uncharacterized protein</fullName>
    </submittedName>
</protein>
<organism evidence="2 3">
    <name type="scientific">Maudiozyma saulgeensis</name>
    <dbReference type="NCBI Taxonomy" id="1789683"/>
    <lineage>
        <taxon>Eukaryota</taxon>
        <taxon>Fungi</taxon>
        <taxon>Dikarya</taxon>
        <taxon>Ascomycota</taxon>
        <taxon>Saccharomycotina</taxon>
        <taxon>Saccharomycetes</taxon>
        <taxon>Saccharomycetales</taxon>
        <taxon>Saccharomycetaceae</taxon>
        <taxon>Maudiozyma</taxon>
    </lineage>
</organism>
<dbReference type="AlphaFoldDB" id="A0A1X7R0T5"/>
<accession>A0A1X7R0T5</accession>